<dbReference type="NCBIfam" id="TIGR00693">
    <property type="entry name" value="thiE"/>
    <property type="match status" value="1"/>
</dbReference>
<keyword evidence="14" id="KW-1185">Reference proteome</keyword>
<comment type="catalytic activity">
    <reaction evidence="8 9 10">
        <text>2-[(2R,5Z)-2-carboxy-4-methylthiazol-5(2H)-ylidene]ethyl phosphate + 4-amino-2-methyl-5-(diphosphooxymethyl)pyrimidine + 2 H(+) = thiamine phosphate + CO2 + diphosphate</text>
        <dbReference type="Rhea" id="RHEA:47844"/>
        <dbReference type="ChEBI" id="CHEBI:15378"/>
        <dbReference type="ChEBI" id="CHEBI:16526"/>
        <dbReference type="ChEBI" id="CHEBI:33019"/>
        <dbReference type="ChEBI" id="CHEBI:37575"/>
        <dbReference type="ChEBI" id="CHEBI:57841"/>
        <dbReference type="ChEBI" id="CHEBI:62899"/>
        <dbReference type="EC" id="2.5.1.3"/>
    </reaction>
</comment>
<feature type="binding site" evidence="9">
    <location>
        <begin position="191"/>
        <end position="192"/>
    </location>
    <ligand>
        <name>2-[(2R,5Z)-2-carboxy-4-methylthiazol-5(2H)-ylidene]ethyl phosphate</name>
        <dbReference type="ChEBI" id="CHEBI:62899"/>
    </ligand>
</feature>
<dbReference type="InterPro" id="IPR022998">
    <property type="entry name" value="ThiamineP_synth_TenI"/>
</dbReference>
<dbReference type="InterPro" id="IPR034291">
    <property type="entry name" value="TMP_synthase"/>
</dbReference>
<dbReference type="HAMAP" id="MF_00097">
    <property type="entry name" value="TMP_synthase"/>
    <property type="match status" value="1"/>
</dbReference>
<feature type="binding site" evidence="9">
    <location>
        <begin position="38"/>
        <end position="42"/>
    </location>
    <ligand>
        <name>4-amino-2-methyl-5-(diphosphooxymethyl)pyrimidine</name>
        <dbReference type="ChEBI" id="CHEBI:57841"/>
    </ligand>
</feature>
<dbReference type="Gene3D" id="3.20.20.70">
    <property type="entry name" value="Aldolase class I"/>
    <property type="match status" value="1"/>
</dbReference>
<dbReference type="GO" id="GO:0009229">
    <property type="term" value="P:thiamine diphosphate biosynthetic process"/>
    <property type="evidence" value="ECO:0007669"/>
    <property type="project" value="UniProtKB-UniRule"/>
</dbReference>
<comment type="caution">
    <text evidence="13">The sequence shown here is derived from an EMBL/GenBank/DDBJ whole genome shotgun (WGS) entry which is preliminary data.</text>
</comment>
<comment type="pathway">
    <text evidence="1 9 11">Cofactor biosynthesis; thiamine diphosphate biosynthesis; thiamine phosphate from 4-amino-2-methyl-5-diphosphomethylpyrimidine and 4-methyl-5-(2-phosphoethyl)-thiazole: step 1/1.</text>
</comment>
<feature type="binding site" evidence="9">
    <location>
        <position position="71"/>
    </location>
    <ligand>
        <name>Mg(2+)</name>
        <dbReference type="ChEBI" id="CHEBI:18420"/>
    </ligand>
</feature>
<evidence type="ECO:0000256" key="5">
    <source>
        <dbReference type="ARBA" id="ARBA00022977"/>
    </source>
</evidence>
<dbReference type="UniPathway" id="UPA00060">
    <property type="reaction ID" value="UER00141"/>
</dbReference>
<comment type="function">
    <text evidence="9">Condenses 4-methyl-5-(beta-hydroxyethyl)thiazole monophosphate (THZ-P) and 2-methyl-4-amino-5-hydroxymethyl pyrimidine pyrophosphate (HMP-PP) to form thiamine monophosphate (TMP).</text>
</comment>
<dbReference type="GO" id="GO:0004789">
    <property type="term" value="F:thiamine-phosphate diphosphorylase activity"/>
    <property type="evidence" value="ECO:0007669"/>
    <property type="project" value="UniProtKB-UniRule"/>
</dbReference>
<feature type="binding site" evidence="9">
    <location>
        <position position="138"/>
    </location>
    <ligand>
        <name>4-amino-2-methyl-5-(diphosphooxymethyl)pyrimidine</name>
        <dbReference type="ChEBI" id="CHEBI:57841"/>
    </ligand>
</feature>
<evidence type="ECO:0000256" key="2">
    <source>
        <dbReference type="ARBA" id="ARBA00022679"/>
    </source>
</evidence>
<evidence type="ECO:0000256" key="6">
    <source>
        <dbReference type="ARBA" id="ARBA00047334"/>
    </source>
</evidence>
<dbReference type="GO" id="GO:0005737">
    <property type="term" value="C:cytoplasm"/>
    <property type="evidence" value="ECO:0007669"/>
    <property type="project" value="TreeGrafter"/>
</dbReference>
<evidence type="ECO:0000313" key="13">
    <source>
        <dbReference type="EMBL" id="MBB6011993.1"/>
    </source>
</evidence>
<protein>
    <recommendedName>
        <fullName evidence="9">Thiamine-phosphate synthase</fullName>
        <shortName evidence="9">TP synthase</shortName>
        <shortName evidence="9">TPS</shortName>
        <ecNumber evidence="9">2.5.1.3</ecNumber>
    </recommendedName>
    <alternativeName>
        <fullName evidence="9">Thiamine-phosphate pyrophosphorylase</fullName>
        <shortName evidence="9">TMP pyrophosphorylase</shortName>
        <shortName evidence="9">TMP-PPase</shortName>
    </alternativeName>
</protein>
<dbReference type="RefSeq" id="WP_183827667.1">
    <property type="nucleotide sequence ID" value="NZ_JACHEU010000001.1"/>
</dbReference>
<feature type="binding site" evidence="9">
    <location>
        <position position="109"/>
    </location>
    <ligand>
        <name>4-amino-2-methyl-5-(diphosphooxymethyl)pyrimidine</name>
        <dbReference type="ChEBI" id="CHEBI:57841"/>
    </ligand>
</feature>
<dbReference type="PANTHER" id="PTHR20857">
    <property type="entry name" value="THIAMINE-PHOSPHATE PYROPHOSPHORYLASE"/>
    <property type="match status" value="1"/>
</dbReference>
<evidence type="ECO:0000256" key="7">
    <source>
        <dbReference type="ARBA" id="ARBA00047851"/>
    </source>
</evidence>
<dbReference type="InterPro" id="IPR013785">
    <property type="entry name" value="Aldolase_TIM"/>
</dbReference>
<feature type="binding site" evidence="9">
    <location>
        <begin position="135"/>
        <end position="137"/>
    </location>
    <ligand>
        <name>2-[(2R,5Z)-2-carboxy-4-methylthiazol-5(2H)-ylidene]ethyl phosphate</name>
        <dbReference type="ChEBI" id="CHEBI:62899"/>
    </ligand>
</feature>
<evidence type="ECO:0000256" key="4">
    <source>
        <dbReference type="ARBA" id="ARBA00022842"/>
    </source>
</evidence>
<dbReference type="GO" id="GO:0000287">
    <property type="term" value="F:magnesium ion binding"/>
    <property type="evidence" value="ECO:0007669"/>
    <property type="project" value="UniProtKB-UniRule"/>
</dbReference>
<comment type="catalytic activity">
    <reaction evidence="6 9 10">
        <text>4-methyl-5-(2-phosphooxyethyl)-thiazole + 4-amino-2-methyl-5-(diphosphooxymethyl)pyrimidine + H(+) = thiamine phosphate + diphosphate</text>
        <dbReference type="Rhea" id="RHEA:22328"/>
        <dbReference type="ChEBI" id="CHEBI:15378"/>
        <dbReference type="ChEBI" id="CHEBI:33019"/>
        <dbReference type="ChEBI" id="CHEBI:37575"/>
        <dbReference type="ChEBI" id="CHEBI:57841"/>
        <dbReference type="ChEBI" id="CHEBI:58296"/>
        <dbReference type="EC" id="2.5.1.3"/>
    </reaction>
</comment>
<evidence type="ECO:0000256" key="10">
    <source>
        <dbReference type="RuleBase" id="RU003826"/>
    </source>
</evidence>
<evidence type="ECO:0000256" key="9">
    <source>
        <dbReference type="HAMAP-Rule" id="MF_00097"/>
    </source>
</evidence>
<dbReference type="Proteomes" id="UP000533306">
    <property type="component" value="Unassembled WGS sequence"/>
</dbReference>
<dbReference type="EMBL" id="JACHEU010000001">
    <property type="protein sequence ID" value="MBB6011993.1"/>
    <property type="molecule type" value="Genomic_DNA"/>
</dbReference>
<keyword evidence="2 9" id="KW-0808">Transferase</keyword>
<dbReference type="Pfam" id="PF02581">
    <property type="entry name" value="TMP-TENI"/>
    <property type="match status" value="1"/>
</dbReference>
<dbReference type="CDD" id="cd00564">
    <property type="entry name" value="TMP_TenI"/>
    <property type="match status" value="1"/>
</dbReference>
<evidence type="ECO:0000256" key="3">
    <source>
        <dbReference type="ARBA" id="ARBA00022723"/>
    </source>
</evidence>
<evidence type="ECO:0000256" key="1">
    <source>
        <dbReference type="ARBA" id="ARBA00005165"/>
    </source>
</evidence>
<feature type="binding site" evidence="9">
    <location>
        <position position="70"/>
    </location>
    <ligand>
        <name>4-amino-2-methyl-5-(diphosphooxymethyl)pyrimidine</name>
        <dbReference type="ChEBI" id="CHEBI:57841"/>
    </ligand>
</feature>
<feature type="binding site" evidence="9">
    <location>
        <position position="90"/>
    </location>
    <ligand>
        <name>Mg(2+)</name>
        <dbReference type="ChEBI" id="CHEBI:18420"/>
    </ligand>
</feature>
<comment type="catalytic activity">
    <reaction evidence="7 9 10">
        <text>2-(2-carboxy-4-methylthiazol-5-yl)ethyl phosphate + 4-amino-2-methyl-5-(diphosphooxymethyl)pyrimidine + 2 H(+) = thiamine phosphate + CO2 + diphosphate</text>
        <dbReference type="Rhea" id="RHEA:47848"/>
        <dbReference type="ChEBI" id="CHEBI:15378"/>
        <dbReference type="ChEBI" id="CHEBI:16526"/>
        <dbReference type="ChEBI" id="CHEBI:33019"/>
        <dbReference type="ChEBI" id="CHEBI:37575"/>
        <dbReference type="ChEBI" id="CHEBI:57841"/>
        <dbReference type="ChEBI" id="CHEBI:62890"/>
        <dbReference type="EC" id="2.5.1.3"/>
    </reaction>
</comment>
<dbReference type="SUPFAM" id="SSF51391">
    <property type="entry name" value="Thiamin phosphate synthase"/>
    <property type="match status" value="1"/>
</dbReference>
<proteinExistence type="inferred from homology"/>
<accession>A0A7W9S2Y5</accession>
<evidence type="ECO:0000259" key="12">
    <source>
        <dbReference type="Pfam" id="PF02581"/>
    </source>
</evidence>
<gene>
    <name evidence="9" type="primary">thiE</name>
    <name evidence="13" type="ORF">HNR59_001338</name>
</gene>
<feature type="binding site" evidence="9">
    <location>
        <position position="171"/>
    </location>
    <ligand>
        <name>2-[(2R,5Z)-2-carboxy-4-methylthiazol-5(2H)-ylidene]ethyl phosphate</name>
        <dbReference type="ChEBI" id="CHEBI:62899"/>
    </ligand>
</feature>
<name>A0A7W9S2Y5_9HYPH</name>
<evidence type="ECO:0000256" key="11">
    <source>
        <dbReference type="RuleBase" id="RU004253"/>
    </source>
</evidence>
<keyword evidence="4 9" id="KW-0460">Magnesium</keyword>
<dbReference type="GO" id="GO:0009228">
    <property type="term" value="P:thiamine biosynthetic process"/>
    <property type="evidence" value="ECO:0007669"/>
    <property type="project" value="UniProtKB-KW"/>
</dbReference>
<dbReference type="EC" id="2.5.1.3" evidence="9"/>
<reference evidence="13 14" key="1">
    <citation type="submission" date="2020-08" db="EMBL/GenBank/DDBJ databases">
        <title>Genomic Encyclopedia of Type Strains, Phase IV (KMG-IV): sequencing the most valuable type-strain genomes for metagenomic binning, comparative biology and taxonomic classification.</title>
        <authorList>
            <person name="Goeker M."/>
        </authorList>
    </citation>
    <scope>NUCLEOTIDE SEQUENCE [LARGE SCALE GENOMIC DNA]</scope>
    <source>
        <strain evidence="13 14">DSM 11099</strain>
    </source>
</reference>
<evidence type="ECO:0000313" key="14">
    <source>
        <dbReference type="Proteomes" id="UP000533306"/>
    </source>
</evidence>
<organism evidence="13 14">
    <name type="scientific">Aquamicrobium lusatiense</name>
    <dbReference type="NCBI Taxonomy" id="89772"/>
    <lineage>
        <taxon>Bacteria</taxon>
        <taxon>Pseudomonadati</taxon>
        <taxon>Pseudomonadota</taxon>
        <taxon>Alphaproteobacteria</taxon>
        <taxon>Hyphomicrobiales</taxon>
        <taxon>Phyllobacteriaceae</taxon>
        <taxon>Aquamicrobium</taxon>
    </lineage>
</organism>
<keyword evidence="5 9" id="KW-0784">Thiamine biosynthesis</keyword>
<comment type="similarity">
    <text evidence="9 10">Belongs to the thiamine-phosphate synthase family.</text>
</comment>
<feature type="domain" description="Thiamine phosphate synthase/TenI" evidence="12">
    <location>
        <begin position="10"/>
        <end position="194"/>
    </location>
</feature>
<dbReference type="AlphaFoldDB" id="A0A7W9S2Y5"/>
<dbReference type="InterPro" id="IPR036206">
    <property type="entry name" value="ThiamineP_synth_sf"/>
</dbReference>
<dbReference type="PANTHER" id="PTHR20857:SF15">
    <property type="entry name" value="THIAMINE-PHOSPHATE SYNTHASE"/>
    <property type="match status" value="1"/>
</dbReference>
<sequence>MNRVDYRLNAIIDGALRPLGNLAEMAGIAARNGATIIQYRDKEASTREMIAEAEAIRAALSGTGVPLVVNDRVDVALAAGAGGIHIGRDDMPSETARRLLGPDAIIGLTVKNEADADAAIAAPIDYACIGGVFETLSKKNPDAPVGLEGFRALRARIRAAKPELPVGAIAGIDTARAGEVVRAGASGVAVISAIFRAADIAAATRELRAAVDSAGDNAGGRP</sequence>
<comment type="cofactor">
    <cofactor evidence="9">
        <name>Mg(2+)</name>
        <dbReference type="ChEBI" id="CHEBI:18420"/>
    </cofactor>
    <text evidence="9">Binds 1 Mg(2+) ion per subunit.</text>
</comment>
<keyword evidence="3 9" id="KW-0479">Metal-binding</keyword>
<evidence type="ECO:0000256" key="8">
    <source>
        <dbReference type="ARBA" id="ARBA00047883"/>
    </source>
</evidence>